<dbReference type="Proteomes" id="UP001527392">
    <property type="component" value="Unassembled WGS sequence"/>
</dbReference>
<protein>
    <submittedName>
        <fullName evidence="2">Uncharacterized protein</fullName>
    </submittedName>
</protein>
<keyword evidence="1" id="KW-0472">Membrane</keyword>
<keyword evidence="3" id="KW-1185">Reference proteome</keyword>
<proteinExistence type="predicted"/>
<keyword evidence="1" id="KW-0812">Transmembrane</keyword>
<reference evidence="2 3" key="1">
    <citation type="submission" date="2022-01" db="EMBL/GenBank/DDBJ databases">
        <title>VMRC isolate genome collection.</title>
        <authorList>
            <person name="France M."/>
            <person name="Rutt L."/>
            <person name="Humphrys M."/>
            <person name="Ravel J."/>
        </authorList>
    </citation>
    <scope>NUCLEOTIDE SEQUENCE [LARGE SCALE GENOMIC DNA]</scope>
    <source>
        <strain evidence="2 3">C0030B4</strain>
    </source>
</reference>
<gene>
    <name evidence="2" type="ORF">L2504_06035</name>
</gene>
<evidence type="ECO:0000313" key="2">
    <source>
        <dbReference type="EMBL" id="MCZ3781697.1"/>
    </source>
</evidence>
<dbReference type="EMBL" id="JAKHMS010000014">
    <property type="protein sequence ID" value="MCZ3781697.1"/>
    <property type="molecule type" value="Genomic_DNA"/>
</dbReference>
<name>A0ABT4K968_9LACO</name>
<accession>A0ABT4K968</accession>
<evidence type="ECO:0000256" key="1">
    <source>
        <dbReference type="SAM" id="Phobius"/>
    </source>
</evidence>
<sequence>MATFRNGKNFELGTIDPSKLIYKDTVVPRLVIRGGRYKAVAVNKDGSDHIKSFREPYKLFIDFYDKIPQHPSNSAQQALDQLQAEQRALQTPRNNEVSGLAVGCLIIIVIIILIPLMLFIHGASETF</sequence>
<organism evidence="2 3">
    <name type="scientific">Limosilactobacillus vaginalis</name>
    <dbReference type="NCBI Taxonomy" id="1633"/>
    <lineage>
        <taxon>Bacteria</taxon>
        <taxon>Bacillati</taxon>
        <taxon>Bacillota</taxon>
        <taxon>Bacilli</taxon>
        <taxon>Lactobacillales</taxon>
        <taxon>Lactobacillaceae</taxon>
        <taxon>Limosilactobacillus</taxon>
    </lineage>
</organism>
<feature type="transmembrane region" description="Helical" evidence="1">
    <location>
        <begin position="97"/>
        <end position="120"/>
    </location>
</feature>
<evidence type="ECO:0000313" key="3">
    <source>
        <dbReference type="Proteomes" id="UP001527392"/>
    </source>
</evidence>
<keyword evidence="1" id="KW-1133">Transmembrane helix</keyword>
<comment type="caution">
    <text evidence="2">The sequence shown here is derived from an EMBL/GenBank/DDBJ whole genome shotgun (WGS) entry which is preliminary data.</text>
</comment>
<dbReference type="RefSeq" id="WP_269257343.1">
    <property type="nucleotide sequence ID" value="NZ_JAKHMK010000013.1"/>
</dbReference>